<organism evidence="3 4">
    <name type="scientific">Paramecium sonneborni</name>
    <dbReference type="NCBI Taxonomy" id="65129"/>
    <lineage>
        <taxon>Eukaryota</taxon>
        <taxon>Sar</taxon>
        <taxon>Alveolata</taxon>
        <taxon>Ciliophora</taxon>
        <taxon>Intramacronucleata</taxon>
        <taxon>Oligohymenophorea</taxon>
        <taxon>Peniculida</taxon>
        <taxon>Parameciidae</taxon>
        <taxon>Paramecium</taxon>
    </lineage>
</organism>
<proteinExistence type="predicted"/>
<dbReference type="OrthoDB" id="303603at2759"/>
<feature type="coiled-coil region" evidence="1">
    <location>
        <begin position="193"/>
        <end position="225"/>
    </location>
</feature>
<evidence type="ECO:0000256" key="2">
    <source>
        <dbReference type="SAM" id="MobiDB-lite"/>
    </source>
</evidence>
<protein>
    <submittedName>
        <fullName evidence="3">Uncharacterized protein</fullName>
    </submittedName>
</protein>
<name>A0A8S1NBB6_9CILI</name>
<comment type="caution">
    <text evidence="3">The sequence shown here is derived from an EMBL/GenBank/DDBJ whole genome shotgun (WGS) entry which is preliminary data.</text>
</comment>
<dbReference type="AlphaFoldDB" id="A0A8S1NBB6"/>
<keyword evidence="1" id="KW-0175">Coiled coil</keyword>
<evidence type="ECO:0000256" key="1">
    <source>
        <dbReference type="SAM" id="Coils"/>
    </source>
</evidence>
<dbReference type="Proteomes" id="UP000692954">
    <property type="component" value="Unassembled WGS sequence"/>
</dbReference>
<keyword evidence="4" id="KW-1185">Reference proteome</keyword>
<gene>
    <name evidence="3" type="ORF">PSON_ATCC_30995.1.T0550136</name>
</gene>
<sequence length="521" mass="60773">MKTNYRKTSFGQNSISQNSDTQQDVELEEIDMTKMNHYIYYQSLNAQQTQIEQIDGELFIQDVLHTIIHKTIKIAADNQLNRKIPPTTATSSLQLILLPLIQQFNRPEDPKPDYKTGGFCEDYEPPHILREQWLTANMIVEQYQAPSFHRQLTTAQTLVRSKLNDQTQIQKEKKQLDPMPIDLDDQLDISITEEQLRTAKEKQILERQQLLEQEKKRKLKLEQEEQLKYEIIAKDKKSKQFTYDYDGKLIPVIATKLTKLPPPTSTLGSKFEEEITMKPTQKKKQYIKPITQGKKNEEEKEIFKFNQLAPLVIENMNLQSGVTIIYEGRQKEGVKSHTIDMNNMSNPNLRMARLEYLGLTQIMNSNRSQMNNLTIKAEDKEIKQASTSFNYEKLKRFTKQSHTGQGQIKINSTKIYDQLASTLFEEEEFMTASPNKRSQENTQKLQKTPMDQFNLSLYKNTSLQKDAQYTNTYSKLITNKAIDKDLKQTLGNMSKRPRERKFYSEGTTLPSVRSQRVLYQI</sequence>
<reference evidence="3" key="1">
    <citation type="submission" date="2021-01" db="EMBL/GenBank/DDBJ databases">
        <authorList>
            <consortium name="Genoscope - CEA"/>
            <person name="William W."/>
        </authorList>
    </citation>
    <scope>NUCLEOTIDE SEQUENCE</scope>
</reference>
<feature type="region of interest" description="Disordered" evidence="2">
    <location>
        <begin position="1"/>
        <end position="24"/>
    </location>
</feature>
<evidence type="ECO:0000313" key="3">
    <source>
        <dbReference type="EMBL" id="CAD8090080.1"/>
    </source>
</evidence>
<dbReference type="EMBL" id="CAJJDN010000055">
    <property type="protein sequence ID" value="CAD8090080.1"/>
    <property type="molecule type" value="Genomic_DNA"/>
</dbReference>
<accession>A0A8S1NBB6</accession>
<feature type="compositionally biased region" description="Polar residues" evidence="2">
    <location>
        <begin position="1"/>
        <end position="22"/>
    </location>
</feature>
<evidence type="ECO:0000313" key="4">
    <source>
        <dbReference type="Proteomes" id="UP000692954"/>
    </source>
</evidence>